<dbReference type="PATRIC" id="fig|909613.9.peg.3474"/>
<dbReference type="Gene3D" id="3.40.190.10">
    <property type="entry name" value="Periplasmic binding protein-like II"/>
    <property type="match status" value="2"/>
</dbReference>
<comment type="caution">
    <text evidence="5">The sequence shown here is derived from an EMBL/GenBank/DDBJ whole genome shotgun (WGS) entry which is preliminary data.</text>
</comment>
<dbReference type="SUPFAM" id="SSF53850">
    <property type="entry name" value="Periplasmic binding protein-like II"/>
    <property type="match status" value="1"/>
</dbReference>
<evidence type="ECO:0000256" key="3">
    <source>
        <dbReference type="ARBA" id="ARBA00022729"/>
    </source>
</evidence>
<dbReference type="PANTHER" id="PTHR30061">
    <property type="entry name" value="MALTOSE-BINDING PERIPLASMIC PROTEIN"/>
    <property type="match status" value="1"/>
</dbReference>
<evidence type="ECO:0000256" key="4">
    <source>
        <dbReference type="SAM" id="SignalP"/>
    </source>
</evidence>
<name>W7J513_9PSEU</name>
<protein>
    <submittedName>
        <fullName evidence="5">Maltose/maltodextrin ABC transporter, substrate binding periplasmic protein MalE</fullName>
    </submittedName>
</protein>
<evidence type="ECO:0000256" key="2">
    <source>
        <dbReference type="ARBA" id="ARBA00022448"/>
    </source>
</evidence>
<dbReference type="GO" id="GO:0015768">
    <property type="term" value="P:maltose transport"/>
    <property type="evidence" value="ECO:0007669"/>
    <property type="project" value="TreeGrafter"/>
</dbReference>
<reference evidence="5 6" key="1">
    <citation type="journal article" date="2014" name="Genome Announc.">
        <title>Draft Genome Sequence of the Antitrypanosomally Active Sponge-Associated Bacterium Actinokineospora sp. Strain EG49.</title>
        <authorList>
            <person name="Harjes J."/>
            <person name="Ryu T."/>
            <person name="Abdelmohsen U.R."/>
            <person name="Moitinho-Silva L."/>
            <person name="Horn H."/>
            <person name="Ravasi T."/>
            <person name="Hentschel U."/>
        </authorList>
    </citation>
    <scope>NUCLEOTIDE SEQUENCE [LARGE SCALE GENOMIC DNA]</scope>
    <source>
        <strain evidence="5 6">EG49</strain>
    </source>
</reference>
<evidence type="ECO:0000256" key="1">
    <source>
        <dbReference type="ARBA" id="ARBA00008520"/>
    </source>
</evidence>
<dbReference type="RefSeq" id="WP_035283648.1">
    <property type="nucleotide sequence ID" value="NZ_AYXG01000123.1"/>
</dbReference>
<keyword evidence="2" id="KW-0813">Transport</keyword>
<dbReference type="InterPro" id="IPR006059">
    <property type="entry name" value="SBP"/>
</dbReference>
<dbReference type="GO" id="GO:0055052">
    <property type="term" value="C:ATP-binding cassette (ABC) transporter complex, substrate-binding subunit-containing"/>
    <property type="evidence" value="ECO:0007669"/>
    <property type="project" value="TreeGrafter"/>
</dbReference>
<comment type="similarity">
    <text evidence="1">Belongs to the bacterial solute-binding protein 1 family.</text>
</comment>
<dbReference type="PROSITE" id="PS51257">
    <property type="entry name" value="PROKAR_LIPOPROTEIN"/>
    <property type="match status" value="1"/>
</dbReference>
<dbReference type="CDD" id="cd14750">
    <property type="entry name" value="PBP2_TMBP"/>
    <property type="match status" value="1"/>
</dbReference>
<dbReference type="Pfam" id="PF01547">
    <property type="entry name" value="SBP_bac_1"/>
    <property type="match status" value="1"/>
</dbReference>
<accession>W7J513</accession>
<gene>
    <name evidence="5" type="ORF">UO65_3475</name>
</gene>
<dbReference type="PANTHER" id="PTHR30061:SF50">
    <property type="entry name" value="MALTOSE_MALTODEXTRIN-BINDING PERIPLASMIC PROTEIN"/>
    <property type="match status" value="1"/>
</dbReference>
<sequence length="422" mass="45520">MNRIPGRRGRRLIAVLSAALVASPAVAACGSDGGGTVVNVYYSTEENFDQVVAMCNQAAGGRYTIALNTLPREADGQREQMVRRLAAGDTDMDVLGLDVTWVAEFAEAGWIAEWTGADKSDVERGTLAGPLETARWKDKLYAAPKNTNVQLLWYRDDVVPTPPKSWSEMLSTAEKLKAEDKPSAVLLTGAQYEGLVVQFNTLVGGAGGKILSDDSTRAVVDDGAVKALQALKDLATSPVASASLSNAKEDPIRLEYEKGTSAFMLNWPYVYAAMGKANPELAKHFKWAPYPAVDADKTGTATIGGFNLAVSEYSRHKPEAFEAVKCLRSAEHQKYSAINSGVPPTIESVYDDPEMAEPYPMRDTILAELKKPSPRPITPAYQNVSTLISTILSPPSSIDPQATAQRLREELQDALDSKGVLP</sequence>
<feature type="signal peptide" evidence="4">
    <location>
        <begin position="1"/>
        <end position="27"/>
    </location>
</feature>
<dbReference type="eggNOG" id="COG1653">
    <property type="taxonomic scope" value="Bacteria"/>
</dbReference>
<proteinExistence type="inferred from homology"/>
<dbReference type="AlphaFoldDB" id="W7J513"/>
<keyword evidence="6" id="KW-1185">Reference proteome</keyword>
<keyword evidence="3 4" id="KW-0732">Signal</keyword>
<evidence type="ECO:0000313" key="5">
    <source>
        <dbReference type="EMBL" id="EWC61209.1"/>
    </source>
</evidence>
<dbReference type="GO" id="GO:1901982">
    <property type="term" value="F:maltose binding"/>
    <property type="evidence" value="ECO:0007669"/>
    <property type="project" value="TreeGrafter"/>
</dbReference>
<organism evidence="5 6">
    <name type="scientific">Actinokineospora spheciospongiae</name>
    <dbReference type="NCBI Taxonomy" id="909613"/>
    <lineage>
        <taxon>Bacteria</taxon>
        <taxon>Bacillati</taxon>
        <taxon>Actinomycetota</taxon>
        <taxon>Actinomycetes</taxon>
        <taxon>Pseudonocardiales</taxon>
        <taxon>Pseudonocardiaceae</taxon>
        <taxon>Actinokineospora</taxon>
    </lineage>
</organism>
<feature type="chain" id="PRO_5004894439" evidence="4">
    <location>
        <begin position="28"/>
        <end position="422"/>
    </location>
</feature>
<dbReference type="EMBL" id="AYXG01000123">
    <property type="protein sequence ID" value="EWC61209.1"/>
    <property type="molecule type" value="Genomic_DNA"/>
</dbReference>
<dbReference type="Proteomes" id="UP000019277">
    <property type="component" value="Unassembled WGS sequence"/>
</dbReference>
<evidence type="ECO:0000313" key="6">
    <source>
        <dbReference type="Proteomes" id="UP000019277"/>
    </source>
</evidence>
<dbReference type="STRING" id="909613.UO65_3475"/>
<dbReference type="GO" id="GO:0042956">
    <property type="term" value="P:maltodextrin transmembrane transport"/>
    <property type="evidence" value="ECO:0007669"/>
    <property type="project" value="TreeGrafter"/>
</dbReference>